<proteinExistence type="predicted"/>
<name>A0A0F9LXH1_9ZZZZ</name>
<sequence length="117" mass="13233">MSYEEKNAKIKRVSLAIEDHGILTAWLELDYNSGGQGFGGYALDEYDPNKKCRVGHAFGTEFILRVLTTLGVDSWEKLPGTSCRVRAEHSKVHSIGHYLKDVWFSPAEVARKFFPKD</sequence>
<comment type="caution">
    <text evidence="1">The sequence shown here is derived from an EMBL/GenBank/DDBJ whole genome shotgun (WGS) entry which is preliminary data.</text>
</comment>
<reference evidence="1" key="1">
    <citation type="journal article" date="2015" name="Nature">
        <title>Complex archaea that bridge the gap between prokaryotes and eukaryotes.</title>
        <authorList>
            <person name="Spang A."/>
            <person name="Saw J.H."/>
            <person name="Jorgensen S.L."/>
            <person name="Zaremba-Niedzwiedzka K."/>
            <person name="Martijn J."/>
            <person name="Lind A.E."/>
            <person name="van Eijk R."/>
            <person name="Schleper C."/>
            <person name="Guy L."/>
            <person name="Ettema T.J."/>
        </authorList>
    </citation>
    <scope>NUCLEOTIDE SEQUENCE</scope>
</reference>
<dbReference type="AlphaFoldDB" id="A0A0F9LXH1"/>
<accession>A0A0F9LXH1</accession>
<gene>
    <name evidence="1" type="ORF">LCGC14_1144160</name>
</gene>
<evidence type="ECO:0000313" key="1">
    <source>
        <dbReference type="EMBL" id="KKM99799.1"/>
    </source>
</evidence>
<protein>
    <submittedName>
        <fullName evidence="1">Uncharacterized protein</fullName>
    </submittedName>
</protein>
<dbReference type="EMBL" id="LAZR01005456">
    <property type="protein sequence ID" value="KKM99799.1"/>
    <property type="molecule type" value="Genomic_DNA"/>
</dbReference>
<organism evidence="1">
    <name type="scientific">marine sediment metagenome</name>
    <dbReference type="NCBI Taxonomy" id="412755"/>
    <lineage>
        <taxon>unclassified sequences</taxon>
        <taxon>metagenomes</taxon>
        <taxon>ecological metagenomes</taxon>
    </lineage>
</organism>